<evidence type="ECO:0000313" key="6">
    <source>
        <dbReference type="EMBL" id="ETS82188.1"/>
    </source>
</evidence>
<keyword evidence="3" id="KW-0808">Transferase</keyword>
<dbReference type="eggNOG" id="ENOG502QS1V">
    <property type="taxonomic scope" value="Eukaryota"/>
</dbReference>
<dbReference type="CDD" id="cd02440">
    <property type="entry name" value="AdoMet_MTases"/>
    <property type="match status" value="1"/>
</dbReference>
<dbReference type="AlphaFoldDB" id="W3X7T5"/>
<evidence type="ECO:0000256" key="3">
    <source>
        <dbReference type="ARBA" id="ARBA00022679"/>
    </source>
</evidence>
<dbReference type="PANTHER" id="PTHR32183:SF6">
    <property type="entry name" value="CYSTEINE SULFINATE DESULFINASE_CYSTEINE DESULFURASE AND RELATED ENZYMES"/>
    <property type="match status" value="1"/>
</dbReference>
<dbReference type="PROSITE" id="PS51585">
    <property type="entry name" value="SAM_MT_TPMT"/>
    <property type="match status" value="1"/>
</dbReference>
<dbReference type="RefSeq" id="XP_007833962.1">
    <property type="nucleotide sequence ID" value="XM_007835771.1"/>
</dbReference>
<dbReference type="GO" id="GO:0008757">
    <property type="term" value="F:S-adenosylmethionine-dependent methyltransferase activity"/>
    <property type="evidence" value="ECO:0007669"/>
    <property type="project" value="InterPro"/>
</dbReference>
<dbReference type="OrthoDB" id="276151at2759"/>
<dbReference type="GeneID" id="19272203"/>
<name>W3X7T5_PESFW</name>
<dbReference type="OMA" id="RDFISVW"/>
<dbReference type="Pfam" id="PF05724">
    <property type="entry name" value="TPMT"/>
    <property type="match status" value="1"/>
</dbReference>
<dbReference type="Gene3D" id="3.40.50.150">
    <property type="entry name" value="Vaccinia Virus protein VP39"/>
    <property type="match status" value="1"/>
</dbReference>
<evidence type="ECO:0008006" key="8">
    <source>
        <dbReference type="Google" id="ProtNLM"/>
    </source>
</evidence>
<dbReference type="InParanoid" id="W3X7T5"/>
<keyword evidence="4" id="KW-0949">S-adenosyl-L-methionine</keyword>
<evidence type="ECO:0000313" key="7">
    <source>
        <dbReference type="Proteomes" id="UP000030651"/>
    </source>
</evidence>
<dbReference type="Proteomes" id="UP000030651">
    <property type="component" value="Unassembled WGS sequence"/>
</dbReference>
<evidence type="ECO:0000256" key="1">
    <source>
        <dbReference type="ARBA" id="ARBA00022553"/>
    </source>
</evidence>
<gene>
    <name evidence="6" type="ORF">PFICI_07190</name>
</gene>
<dbReference type="PANTHER" id="PTHR32183">
    <property type="match status" value="1"/>
</dbReference>
<dbReference type="InterPro" id="IPR029063">
    <property type="entry name" value="SAM-dependent_MTases_sf"/>
</dbReference>
<dbReference type="EMBL" id="KI912112">
    <property type="protein sequence ID" value="ETS82188.1"/>
    <property type="molecule type" value="Genomic_DNA"/>
</dbReference>
<keyword evidence="2" id="KW-0489">Methyltransferase</keyword>
<accession>W3X7T5</accession>
<evidence type="ECO:0000256" key="5">
    <source>
        <dbReference type="SAM" id="MobiDB-lite"/>
    </source>
</evidence>
<keyword evidence="7" id="KW-1185">Reference proteome</keyword>
<organism evidence="6 7">
    <name type="scientific">Pestalotiopsis fici (strain W106-1 / CGMCC3.15140)</name>
    <dbReference type="NCBI Taxonomy" id="1229662"/>
    <lineage>
        <taxon>Eukaryota</taxon>
        <taxon>Fungi</taxon>
        <taxon>Dikarya</taxon>
        <taxon>Ascomycota</taxon>
        <taxon>Pezizomycotina</taxon>
        <taxon>Sordariomycetes</taxon>
        <taxon>Xylariomycetidae</taxon>
        <taxon>Amphisphaeriales</taxon>
        <taxon>Sporocadaceae</taxon>
        <taxon>Pestalotiopsis</taxon>
    </lineage>
</organism>
<keyword evidence="1" id="KW-0597">Phosphoprotein</keyword>
<dbReference type="GO" id="GO:0032259">
    <property type="term" value="P:methylation"/>
    <property type="evidence" value="ECO:0007669"/>
    <property type="project" value="UniProtKB-KW"/>
</dbReference>
<dbReference type="SUPFAM" id="SSF53335">
    <property type="entry name" value="S-adenosyl-L-methionine-dependent methyltransferases"/>
    <property type="match status" value="1"/>
</dbReference>
<dbReference type="HOGENOM" id="CLU_056435_7_0_1"/>
<proteinExistence type="predicted"/>
<feature type="region of interest" description="Disordered" evidence="5">
    <location>
        <begin position="107"/>
        <end position="130"/>
    </location>
</feature>
<reference evidence="7" key="1">
    <citation type="journal article" date="2015" name="BMC Genomics">
        <title>Genomic and transcriptomic analysis of the endophytic fungus Pestalotiopsis fici reveals its lifestyle and high potential for synthesis of natural products.</title>
        <authorList>
            <person name="Wang X."/>
            <person name="Zhang X."/>
            <person name="Liu L."/>
            <person name="Xiang M."/>
            <person name="Wang W."/>
            <person name="Sun X."/>
            <person name="Che Y."/>
            <person name="Guo L."/>
            <person name="Liu G."/>
            <person name="Guo L."/>
            <person name="Wang C."/>
            <person name="Yin W.B."/>
            <person name="Stadler M."/>
            <person name="Zhang X."/>
            <person name="Liu X."/>
        </authorList>
    </citation>
    <scope>NUCLEOTIDE SEQUENCE [LARGE SCALE GENOMIC DNA]</scope>
    <source>
        <strain evidence="7">W106-1 / CGMCC3.15140</strain>
    </source>
</reference>
<evidence type="ECO:0000256" key="4">
    <source>
        <dbReference type="ARBA" id="ARBA00022691"/>
    </source>
</evidence>
<dbReference type="KEGG" id="pfy:PFICI_07190"/>
<dbReference type="InterPro" id="IPR008854">
    <property type="entry name" value="TPMT"/>
</dbReference>
<protein>
    <recommendedName>
        <fullName evidence="8">S-adenosyl-L-methionine-dependent methyltransferase</fullName>
    </recommendedName>
</protein>
<sequence>MADEGPITLSAHFKDQPVENHAERWNALYEPGLNYTPWDRGGPSLALVDVLEARPDLFGAPDSTTPPRKALVPGCGRGHDVLLLASLGYDAFGLEVSPAALQEARKNADTAAANRDAAGSEAGASPPGKHHWVSGNFFEDGWVQDAGVEKFDLIFDYTFFSALPPSVRPRWAKRMAELLAPGGRLVCLEFPRTKPSSEAGPPWATPSHAYVAYLGRPGEEPATDEHGGVLEDQVVEQPEKGGLRRILYQAPPRTHPAGVKEGQTIDRVSVWEHC</sequence>
<evidence type="ECO:0000256" key="2">
    <source>
        <dbReference type="ARBA" id="ARBA00022603"/>
    </source>
</evidence>
<feature type="compositionally biased region" description="Low complexity" evidence="5">
    <location>
        <begin position="109"/>
        <end position="127"/>
    </location>
</feature>